<keyword evidence="3 6" id="KW-1133">Transmembrane helix</keyword>
<evidence type="ECO:0000256" key="2">
    <source>
        <dbReference type="ARBA" id="ARBA00022692"/>
    </source>
</evidence>
<accession>A0A167P4Z1</accession>
<comment type="caution">
    <text evidence="8">The sequence shown here is derived from an EMBL/GenBank/DDBJ whole genome shotgun (WGS) entry which is preliminary data.</text>
</comment>
<name>A0A167P4Z1_9HYPO</name>
<feature type="transmembrane region" description="Helical" evidence="6">
    <location>
        <begin position="279"/>
        <end position="300"/>
    </location>
</feature>
<organism evidence="8 9">
    <name type="scientific">Niveomyces insectorum RCEF 264</name>
    <dbReference type="NCBI Taxonomy" id="1081102"/>
    <lineage>
        <taxon>Eukaryota</taxon>
        <taxon>Fungi</taxon>
        <taxon>Dikarya</taxon>
        <taxon>Ascomycota</taxon>
        <taxon>Pezizomycotina</taxon>
        <taxon>Sordariomycetes</taxon>
        <taxon>Hypocreomycetidae</taxon>
        <taxon>Hypocreales</taxon>
        <taxon>Cordycipitaceae</taxon>
        <taxon>Niveomyces</taxon>
    </lineage>
</organism>
<dbReference type="PROSITE" id="PS50261">
    <property type="entry name" value="G_PROTEIN_RECEP_F2_4"/>
    <property type="match status" value="1"/>
</dbReference>
<dbReference type="PRINTS" id="PR02001">
    <property type="entry name" value="GCR1CAMPR"/>
</dbReference>
<dbReference type="EMBL" id="AZHD01000017">
    <property type="protein sequence ID" value="OAA56294.1"/>
    <property type="molecule type" value="Genomic_DNA"/>
</dbReference>
<dbReference type="Gene3D" id="1.20.1070.10">
    <property type="entry name" value="Rhodopsin 7-helix transmembrane proteins"/>
    <property type="match status" value="1"/>
</dbReference>
<dbReference type="GO" id="GO:0005886">
    <property type="term" value="C:plasma membrane"/>
    <property type="evidence" value="ECO:0007669"/>
    <property type="project" value="TreeGrafter"/>
</dbReference>
<dbReference type="Pfam" id="PF05462">
    <property type="entry name" value="Dicty_CAR"/>
    <property type="match status" value="1"/>
</dbReference>
<reference evidence="8 9" key="1">
    <citation type="journal article" date="2016" name="Genome Biol. Evol.">
        <title>Divergent and convergent evolution of fungal pathogenicity.</title>
        <authorList>
            <person name="Shang Y."/>
            <person name="Xiao G."/>
            <person name="Zheng P."/>
            <person name="Cen K."/>
            <person name="Zhan S."/>
            <person name="Wang C."/>
        </authorList>
    </citation>
    <scope>NUCLEOTIDE SEQUENCE [LARGE SCALE GENOMIC DNA]</scope>
    <source>
        <strain evidence="8 9">RCEF 264</strain>
    </source>
</reference>
<dbReference type="GO" id="GO:0007189">
    <property type="term" value="P:adenylate cyclase-activating G protein-coupled receptor signaling pathway"/>
    <property type="evidence" value="ECO:0007669"/>
    <property type="project" value="TreeGrafter"/>
</dbReference>
<dbReference type="GO" id="GO:0007166">
    <property type="term" value="P:cell surface receptor signaling pathway"/>
    <property type="evidence" value="ECO:0007669"/>
    <property type="project" value="InterPro"/>
</dbReference>
<dbReference type="GO" id="GO:0004930">
    <property type="term" value="F:G protein-coupled receptor activity"/>
    <property type="evidence" value="ECO:0007669"/>
    <property type="project" value="TreeGrafter"/>
</dbReference>
<evidence type="ECO:0000256" key="3">
    <source>
        <dbReference type="ARBA" id="ARBA00022989"/>
    </source>
</evidence>
<keyword evidence="2 6" id="KW-0812">Transmembrane</keyword>
<sequence>MALSAEHLRALEIVERCASALSILGILTVIVTFFSSRYFRNPIDRLILINAFYNIFDITATMISLSGPSAGNGSALCRFQGFLMQMFPLADVLWTLAMAWDVFLIVFYQYDAKALRMLERKYIAGITILTFIPAFAFIFVHTAEKGHMYGSVTLWCAIAPDWILFRIIFYYGPIWLVIVIVMVLYCLVGWKIVKGKRALKSVEGDVIPLETRSSEKDSSETGHVQPRPGPAASRSALSLRQYILMPVLFFVVLLAIWVAPSTNRVASFVDPSYVSFPLYLAVGSTGSLRGFWNGVVFITVGMRSRQSQKRLEERRPWRQLH</sequence>
<feature type="domain" description="G-protein coupled receptors family 2 profile 2" evidence="7">
    <location>
        <begin position="11"/>
        <end position="301"/>
    </location>
</feature>
<evidence type="ECO:0000256" key="6">
    <source>
        <dbReference type="SAM" id="Phobius"/>
    </source>
</evidence>
<dbReference type="Proteomes" id="UP000076874">
    <property type="component" value="Unassembled WGS sequence"/>
</dbReference>
<comment type="subcellular location">
    <subcellularLocation>
        <location evidence="1">Membrane</location>
        <topology evidence="1">Multi-pass membrane protein</topology>
    </subcellularLocation>
</comment>
<feature type="transmembrane region" description="Helical" evidence="6">
    <location>
        <begin position="46"/>
        <end position="66"/>
    </location>
</feature>
<dbReference type="PANTHER" id="PTHR23112">
    <property type="entry name" value="G PROTEIN-COUPLED RECEPTOR 157-RELATED"/>
    <property type="match status" value="1"/>
</dbReference>
<dbReference type="PANTHER" id="PTHR23112:SF0">
    <property type="entry name" value="TRANSMEMBRANE PROTEIN 116"/>
    <property type="match status" value="1"/>
</dbReference>
<feature type="transmembrane region" description="Helical" evidence="6">
    <location>
        <begin position="242"/>
        <end position="259"/>
    </location>
</feature>
<feature type="transmembrane region" description="Helical" evidence="6">
    <location>
        <begin position="86"/>
        <end position="110"/>
    </location>
</feature>
<evidence type="ECO:0000259" key="7">
    <source>
        <dbReference type="PROSITE" id="PS50261"/>
    </source>
</evidence>
<keyword evidence="4 6" id="KW-0472">Membrane</keyword>
<protein>
    <submittedName>
        <fullName evidence="8">Cyclic-AMP receptor protein</fullName>
    </submittedName>
</protein>
<dbReference type="OrthoDB" id="18453at2759"/>
<proteinExistence type="predicted"/>
<keyword evidence="8" id="KW-0675">Receptor</keyword>
<feature type="transmembrane region" description="Helical" evidence="6">
    <location>
        <begin position="122"/>
        <end position="143"/>
    </location>
</feature>
<evidence type="ECO:0000256" key="5">
    <source>
        <dbReference type="SAM" id="MobiDB-lite"/>
    </source>
</evidence>
<evidence type="ECO:0000256" key="1">
    <source>
        <dbReference type="ARBA" id="ARBA00004141"/>
    </source>
</evidence>
<evidence type="ECO:0000313" key="9">
    <source>
        <dbReference type="Proteomes" id="UP000076874"/>
    </source>
</evidence>
<keyword evidence="9" id="KW-1185">Reference proteome</keyword>
<feature type="transmembrane region" description="Helical" evidence="6">
    <location>
        <begin position="20"/>
        <end position="39"/>
    </location>
</feature>
<feature type="transmembrane region" description="Helical" evidence="6">
    <location>
        <begin position="163"/>
        <end position="190"/>
    </location>
</feature>
<gene>
    <name evidence="8" type="ORF">SPI_07905</name>
</gene>
<evidence type="ECO:0000256" key="4">
    <source>
        <dbReference type="ARBA" id="ARBA00023136"/>
    </source>
</evidence>
<dbReference type="SUPFAM" id="SSF81321">
    <property type="entry name" value="Family A G protein-coupled receptor-like"/>
    <property type="match status" value="1"/>
</dbReference>
<evidence type="ECO:0000313" key="8">
    <source>
        <dbReference type="EMBL" id="OAA56294.1"/>
    </source>
</evidence>
<dbReference type="InterPro" id="IPR022343">
    <property type="entry name" value="GCR1-cAMP_receptor"/>
</dbReference>
<feature type="region of interest" description="Disordered" evidence="5">
    <location>
        <begin position="211"/>
        <end position="230"/>
    </location>
</feature>
<dbReference type="AlphaFoldDB" id="A0A167P4Z1"/>
<dbReference type="InterPro" id="IPR017981">
    <property type="entry name" value="GPCR_2-like_7TM"/>
</dbReference>